<evidence type="ECO:0000256" key="4">
    <source>
        <dbReference type="PROSITE-ProRule" id="PRU00335"/>
    </source>
</evidence>
<dbReference type="EMBL" id="PZKF01000101">
    <property type="protein sequence ID" value="PTE12915.1"/>
    <property type="molecule type" value="Genomic_DNA"/>
</dbReference>
<organism evidence="6 7">
    <name type="scientific">Phaeovulum veldkampii DSM 11550</name>
    <dbReference type="NCBI Taxonomy" id="1185920"/>
    <lineage>
        <taxon>Bacteria</taxon>
        <taxon>Pseudomonadati</taxon>
        <taxon>Pseudomonadota</taxon>
        <taxon>Alphaproteobacteria</taxon>
        <taxon>Rhodobacterales</taxon>
        <taxon>Paracoccaceae</taxon>
        <taxon>Phaeovulum</taxon>
    </lineage>
</organism>
<keyword evidence="3" id="KW-0804">Transcription</keyword>
<evidence type="ECO:0000313" key="6">
    <source>
        <dbReference type="EMBL" id="PTE12915.1"/>
    </source>
</evidence>
<dbReference type="SUPFAM" id="SSF48498">
    <property type="entry name" value="Tetracyclin repressor-like, C-terminal domain"/>
    <property type="match status" value="1"/>
</dbReference>
<dbReference type="AlphaFoldDB" id="A0A2T4J4W9"/>
<keyword evidence="2 4" id="KW-0238">DNA-binding</keyword>
<keyword evidence="7" id="KW-1185">Reference proteome</keyword>
<evidence type="ECO:0000256" key="3">
    <source>
        <dbReference type="ARBA" id="ARBA00023163"/>
    </source>
</evidence>
<dbReference type="InterPro" id="IPR001647">
    <property type="entry name" value="HTH_TetR"/>
</dbReference>
<dbReference type="PRINTS" id="PR00455">
    <property type="entry name" value="HTHTETR"/>
</dbReference>
<evidence type="ECO:0000256" key="2">
    <source>
        <dbReference type="ARBA" id="ARBA00023125"/>
    </source>
</evidence>
<dbReference type="PROSITE" id="PS50977">
    <property type="entry name" value="HTH_TETR_2"/>
    <property type="match status" value="1"/>
</dbReference>
<keyword evidence="1" id="KW-0805">Transcription regulation</keyword>
<dbReference type="PROSITE" id="PS01081">
    <property type="entry name" value="HTH_TETR_1"/>
    <property type="match status" value="1"/>
</dbReference>
<dbReference type="SUPFAM" id="SSF46689">
    <property type="entry name" value="Homeodomain-like"/>
    <property type="match status" value="1"/>
</dbReference>
<feature type="domain" description="HTH tetR-type" evidence="5">
    <location>
        <begin position="8"/>
        <end position="68"/>
    </location>
</feature>
<proteinExistence type="predicted"/>
<dbReference type="GO" id="GO:0003700">
    <property type="term" value="F:DNA-binding transcription factor activity"/>
    <property type="evidence" value="ECO:0007669"/>
    <property type="project" value="TreeGrafter"/>
</dbReference>
<dbReference type="GO" id="GO:0000976">
    <property type="term" value="F:transcription cis-regulatory region binding"/>
    <property type="evidence" value="ECO:0007669"/>
    <property type="project" value="TreeGrafter"/>
</dbReference>
<gene>
    <name evidence="6" type="ORF">C5F46_16015</name>
</gene>
<comment type="caution">
    <text evidence="6">The sequence shown here is derived from an EMBL/GenBank/DDBJ whole genome shotgun (WGS) entry which is preliminary data.</text>
</comment>
<feature type="non-terminal residue" evidence="6">
    <location>
        <position position="140"/>
    </location>
</feature>
<accession>A0A2T4J4W9</accession>
<dbReference type="InterPro" id="IPR009057">
    <property type="entry name" value="Homeodomain-like_sf"/>
</dbReference>
<evidence type="ECO:0000259" key="5">
    <source>
        <dbReference type="PROSITE" id="PS50977"/>
    </source>
</evidence>
<reference evidence="6 7" key="1">
    <citation type="submission" date="2018-03" db="EMBL/GenBank/DDBJ databases">
        <title>Rhodobacter veldkampii.</title>
        <authorList>
            <person name="Meyer T.E."/>
            <person name="Miller S."/>
            <person name="Lodha T."/>
            <person name="Gandham S."/>
            <person name="Chintalapati S."/>
            <person name="Chintalapati V.R."/>
        </authorList>
    </citation>
    <scope>NUCLEOTIDE SEQUENCE [LARGE SCALE GENOMIC DNA]</scope>
    <source>
        <strain evidence="6 7">DSM 11550</strain>
    </source>
</reference>
<dbReference type="PANTHER" id="PTHR30055:SF240">
    <property type="entry name" value="HTH-TYPE TRANSCRIPTIONAL REGULATOR ACRR"/>
    <property type="match status" value="1"/>
</dbReference>
<dbReference type="OrthoDB" id="5293556at2"/>
<sequence length="140" mass="15544">MLRRKSAEDRKTEIVAAVLDLADRIGPDRLTTNDIAQEVGVTQAAIFRHFPTKAELWTAVGDAIADRLECAWRHAVNSSESPQARLKALIAAQLQQIEQTPALPAILHSRELNVDNAALRDRFRGVLMQYQAHLVANLQA</sequence>
<dbReference type="InterPro" id="IPR036271">
    <property type="entry name" value="Tet_transcr_reg_TetR-rel_C_sf"/>
</dbReference>
<evidence type="ECO:0000256" key="1">
    <source>
        <dbReference type="ARBA" id="ARBA00023015"/>
    </source>
</evidence>
<dbReference type="Pfam" id="PF00440">
    <property type="entry name" value="TetR_N"/>
    <property type="match status" value="1"/>
</dbReference>
<protein>
    <submittedName>
        <fullName evidence="6">TetR/AcrR family transcriptional regulator</fullName>
    </submittedName>
</protein>
<dbReference type="Gene3D" id="1.10.357.10">
    <property type="entry name" value="Tetracycline Repressor, domain 2"/>
    <property type="match status" value="1"/>
</dbReference>
<feature type="DNA-binding region" description="H-T-H motif" evidence="4">
    <location>
        <begin position="31"/>
        <end position="50"/>
    </location>
</feature>
<dbReference type="PANTHER" id="PTHR30055">
    <property type="entry name" value="HTH-TYPE TRANSCRIPTIONAL REGULATOR RUTR"/>
    <property type="match status" value="1"/>
</dbReference>
<dbReference type="Proteomes" id="UP000241899">
    <property type="component" value="Unassembled WGS sequence"/>
</dbReference>
<dbReference type="RefSeq" id="WP_107326292.1">
    <property type="nucleotide sequence ID" value="NZ_PZKF01000101.1"/>
</dbReference>
<evidence type="ECO:0000313" key="7">
    <source>
        <dbReference type="Proteomes" id="UP000241899"/>
    </source>
</evidence>
<dbReference type="InterPro" id="IPR023772">
    <property type="entry name" value="DNA-bd_HTH_TetR-type_CS"/>
</dbReference>
<name>A0A2T4J4W9_9RHOB</name>
<dbReference type="InterPro" id="IPR050109">
    <property type="entry name" value="HTH-type_TetR-like_transc_reg"/>
</dbReference>